<organism evidence="2 3">
    <name type="scientific">Actinoalloteichus caeruleus DSM 43889</name>
    <dbReference type="NCBI Taxonomy" id="1120930"/>
    <lineage>
        <taxon>Bacteria</taxon>
        <taxon>Bacillati</taxon>
        <taxon>Actinomycetota</taxon>
        <taxon>Actinomycetes</taxon>
        <taxon>Pseudonocardiales</taxon>
        <taxon>Pseudonocardiaceae</taxon>
        <taxon>Actinoalloteichus</taxon>
        <taxon>Actinoalloteichus cyanogriseus</taxon>
    </lineage>
</organism>
<evidence type="ECO:0000313" key="2">
    <source>
        <dbReference type="EMBL" id="MCP2330245.1"/>
    </source>
</evidence>
<gene>
    <name evidence="2" type="ORF">G443_000515</name>
</gene>
<dbReference type="Proteomes" id="UP000791080">
    <property type="component" value="Unassembled WGS sequence"/>
</dbReference>
<evidence type="ECO:0000256" key="1">
    <source>
        <dbReference type="SAM" id="Phobius"/>
    </source>
</evidence>
<dbReference type="EMBL" id="AUBJ02000001">
    <property type="protein sequence ID" value="MCP2330245.1"/>
    <property type="molecule type" value="Genomic_DNA"/>
</dbReference>
<evidence type="ECO:0008006" key="4">
    <source>
        <dbReference type="Google" id="ProtNLM"/>
    </source>
</evidence>
<feature type="transmembrane region" description="Helical" evidence="1">
    <location>
        <begin position="56"/>
        <end position="77"/>
    </location>
</feature>
<feature type="transmembrane region" description="Helical" evidence="1">
    <location>
        <begin position="144"/>
        <end position="169"/>
    </location>
</feature>
<proteinExistence type="predicted"/>
<keyword evidence="1" id="KW-1133">Transmembrane helix</keyword>
<sequence>MESNFITDLFAQLAEFAAGAETWQQVGVLLIAGAIPFIESYLGSFLGVLVGVPAGLAVPAAILGNVIVTFALIALASKARVAATRRRGNGGGGGADAPRRKQKIAKYLDRFGVPGVCLLGPIVVASQITAPALVALGATKRSVYVWQAVAIVAWGVLFGFFGDLAAGWFM</sequence>
<keyword evidence="3" id="KW-1185">Reference proteome</keyword>
<name>A0ABT1JCN2_ACTCY</name>
<comment type="caution">
    <text evidence="2">The sequence shown here is derived from an EMBL/GenBank/DDBJ whole genome shotgun (WGS) entry which is preliminary data.</text>
</comment>
<keyword evidence="1" id="KW-0472">Membrane</keyword>
<dbReference type="RefSeq" id="WP_026420585.1">
    <property type="nucleotide sequence ID" value="NZ_AUBJ02000001.1"/>
</dbReference>
<protein>
    <recommendedName>
        <fullName evidence="4">Small multidrug efflux protein</fullName>
    </recommendedName>
</protein>
<accession>A0ABT1JCN2</accession>
<feature type="transmembrane region" description="Helical" evidence="1">
    <location>
        <begin position="111"/>
        <end position="138"/>
    </location>
</feature>
<reference evidence="2 3" key="1">
    <citation type="submission" date="2022-06" db="EMBL/GenBank/DDBJ databases">
        <title>Genomic Encyclopedia of Type Strains, Phase I: the one thousand microbial genomes (KMG-I) project.</title>
        <authorList>
            <person name="Kyrpides N."/>
        </authorList>
    </citation>
    <scope>NUCLEOTIDE SEQUENCE [LARGE SCALE GENOMIC DNA]</scope>
    <source>
        <strain evidence="2 3">DSM 43889</strain>
    </source>
</reference>
<feature type="transmembrane region" description="Helical" evidence="1">
    <location>
        <begin position="26"/>
        <end position="50"/>
    </location>
</feature>
<evidence type="ECO:0000313" key="3">
    <source>
        <dbReference type="Proteomes" id="UP000791080"/>
    </source>
</evidence>
<keyword evidence="1" id="KW-0812">Transmembrane</keyword>